<dbReference type="PANTHER" id="PTHR43177:SF3">
    <property type="entry name" value="PROTEIN NRFC HOMOLOG"/>
    <property type="match status" value="1"/>
</dbReference>
<dbReference type="PROSITE" id="PS51379">
    <property type="entry name" value="4FE4S_FER_2"/>
    <property type="match status" value="3"/>
</dbReference>
<feature type="domain" description="4Fe-4S ferredoxin-type" evidence="5">
    <location>
        <begin position="3"/>
        <end position="33"/>
    </location>
</feature>
<dbReference type="Proteomes" id="UP000261055">
    <property type="component" value="Unassembled WGS sequence"/>
</dbReference>
<dbReference type="Gene3D" id="3.30.70.20">
    <property type="match status" value="2"/>
</dbReference>
<evidence type="ECO:0000313" key="8">
    <source>
        <dbReference type="Proteomes" id="UP000261055"/>
    </source>
</evidence>
<evidence type="ECO:0000313" key="9">
    <source>
        <dbReference type="Proteomes" id="UP000283630"/>
    </source>
</evidence>
<reference evidence="8 9" key="1">
    <citation type="submission" date="2018-08" db="EMBL/GenBank/DDBJ databases">
        <title>A genome reference for cultivated species of the human gut microbiota.</title>
        <authorList>
            <person name="Zou Y."/>
            <person name="Xue W."/>
            <person name="Luo G."/>
        </authorList>
    </citation>
    <scope>NUCLEOTIDE SEQUENCE [LARGE SCALE GENOMIC DNA]</scope>
    <source>
        <strain evidence="7 9">AF19-4AC</strain>
        <strain evidence="6 8">OM02-12</strain>
    </source>
</reference>
<dbReference type="Pfam" id="PF00037">
    <property type="entry name" value="Fer4"/>
    <property type="match status" value="1"/>
</dbReference>
<dbReference type="AlphaFoldDB" id="A0A3E5GSN6"/>
<evidence type="ECO:0000256" key="3">
    <source>
        <dbReference type="ARBA" id="ARBA00023004"/>
    </source>
</evidence>
<evidence type="ECO:0000256" key="1">
    <source>
        <dbReference type="ARBA" id="ARBA00022485"/>
    </source>
</evidence>
<dbReference type="InterPro" id="IPR017896">
    <property type="entry name" value="4Fe4S_Fe-S-bd"/>
</dbReference>
<protein>
    <submittedName>
        <fullName evidence="6">Dimethylsulfoxide reductase</fullName>
    </submittedName>
</protein>
<keyword evidence="4" id="KW-0411">Iron-sulfur</keyword>
<keyword evidence="8" id="KW-1185">Reference proteome</keyword>
<feature type="domain" description="4Fe-4S ferredoxin-type" evidence="5">
    <location>
        <begin position="81"/>
        <end position="110"/>
    </location>
</feature>
<dbReference type="SUPFAM" id="SSF54862">
    <property type="entry name" value="4Fe-4S ferredoxins"/>
    <property type="match status" value="1"/>
</dbReference>
<dbReference type="EMBL" id="QSVQ01000007">
    <property type="protein sequence ID" value="RGO51090.1"/>
    <property type="molecule type" value="Genomic_DNA"/>
</dbReference>
<dbReference type="InterPro" id="IPR050954">
    <property type="entry name" value="ET_IronSulfur_Cluster-Binding"/>
</dbReference>
<dbReference type="Pfam" id="PF13247">
    <property type="entry name" value="Fer4_11"/>
    <property type="match status" value="1"/>
</dbReference>
<accession>A0A3E5GSN6</accession>
<evidence type="ECO:0000313" key="7">
    <source>
        <dbReference type="EMBL" id="RGT10654.1"/>
    </source>
</evidence>
<name>A0A3E5GSN6_9FIRM</name>
<comment type="caution">
    <text evidence="6">The sequence shown here is derived from an EMBL/GenBank/DDBJ whole genome shotgun (WGS) entry which is preliminary data.</text>
</comment>
<gene>
    <name evidence="7" type="ORF">DWX53_04325</name>
    <name evidence="6" type="ORF">DXB12_07095</name>
</gene>
<dbReference type="RefSeq" id="WP_117613318.1">
    <property type="nucleotide sequence ID" value="NZ_QRWH01000003.1"/>
</dbReference>
<dbReference type="PROSITE" id="PS00198">
    <property type="entry name" value="4FE4S_FER_1"/>
    <property type="match status" value="1"/>
</dbReference>
<evidence type="ECO:0000256" key="2">
    <source>
        <dbReference type="ARBA" id="ARBA00022723"/>
    </source>
</evidence>
<organism evidence="6 8">
    <name type="scientific">Dorea formicigenerans</name>
    <dbReference type="NCBI Taxonomy" id="39486"/>
    <lineage>
        <taxon>Bacteria</taxon>
        <taxon>Bacillati</taxon>
        <taxon>Bacillota</taxon>
        <taxon>Clostridia</taxon>
        <taxon>Lachnospirales</taxon>
        <taxon>Lachnospiraceae</taxon>
        <taxon>Dorea</taxon>
    </lineage>
</organism>
<keyword evidence="2" id="KW-0479">Metal-binding</keyword>
<keyword evidence="3" id="KW-0408">Iron</keyword>
<evidence type="ECO:0000313" key="6">
    <source>
        <dbReference type="EMBL" id="RGO51090.1"/>
    </source>
</evidence>
<feature type="domain" description="4Fe-4S ferredoxin-type" evidence="5">
    <location>
        <begin position="48"/>
        <end position="79"/>
    </location>
</feature>
<evidence type="ECO:0000256" key="4">
    <source>
        <dbReference type="ARBA" id="ARBA00023014"/>
    </source>
</evidence>
<evidence type="ECO:0000259" key="5">
    <source>
        <dbReference type="PROSITE" id="PS51379"/>
    </source>
</evidence>
<dbReference type="Proteomes" id="UP000283630">
    <property type="component" value="Unassembled WGS sequence"/>
</dbReference>
<sequence length="157" mass="17277">MKKYLYFDEEKCSACGACALACMDQNDIDTANGQQPFRYTFTLEDKKGDLSFYSVSCMHCENAPCIMGCPSGCLEKDPETGFTIYDTTNCIGCHSCAMACPYGIPTFGNDGKMKKCDACLERQKAGLMPACVKVCPVGALTLLDENEYLEKTRKQKS</sequence>
<proteinExistence type="predicted"/>
<dbReference type="GO" id="GO:0046872">
    <property type="term" value="F:metal ion binding"/>
    <property type="evidence" value="ECO:0007669"/>
    <property type="project" value="UniProtKB-KW"/>
</dbReference>
<keyword evidence="1" id="KW-0004">4Fe-4S</keyword>
<dbReference type="PANTHER" id="PTHR43177">
    <property type="entry name" value="PROTEIN NRFC"/>
    <property type="match status" value="1"/>
</dbReference>
<dbReference type="GO" id="GO:0051539">
    <property type="term" value="F:4 iron, 4 sulfur cluster binding"/>
    <property type="evidence" value="ECO:0007669"/>
    <property type="project" value="UniProtKB-KW"/>
</dbReference>
<dbReference type="InterPro" id="IPR017900">
    <property type="entry name" value="4Fe4S_Fe_S_CS"/>
</dbReference>
<dbReference type="EMBL" id="QRWH01000003">
    <property type="protein sequence ID" value="RGT10654.1"/>
    <property type="molecule type" value="Genomic_DNA"/>
</dbReference>